<name>A0A010S1W9_9PEZI</name>
<dbReference type="InterPro" id="IPR022198">
    <property type="entry name" value="DUF3723"/>
</dbReference>
<proteinExistence type="predicted"/>
<dbReference type="EMBL" id="JARH01000158">
    <property type="protein sequence ID" value="EXF84624.1"/>
    <property type="molecule type" value="Genomic_DNA"/>
</dbReference>
<evidence type="ECO:0000313" key="1">
    <source>
        <dbReference type="EMBL" id="EXF84624.1"/>
    </source>
</evidence>
<dbReference type="Pfam" id="PF12520">
    <property type="entry name" value="DUF3723"/>
    <property type="match status" value="1"/>
</dbReference>
<dbReference type="KEGG" id="cfj:CFIO01_11760"/>
<gene>
    <name evidence="1" type="ORF">CFIO01_11760</name>
</gene>
<organism evidence="1 2">
    <name type="scientific">Colletotrichum fioriniae PJ7</name>
    <dbReference type="NCBI Taxonomy" id="1445577"/>
    <lineage>
        <taxon>Eukaryota</taxon>
        <taxon>Fungi</taxon>
        <taxon>Dikarya</taxon>
        <taxon>Ascomycota</taxon>
        <taxon>Pezizomycotina</taxon>
        <taxon>Sordariomycetes</taxon>
        <taxon>Hypocreomycetidae</taxon>
        <taxon>Glomerellales</taxon>
        <taxon>Glomerellaceae</taxon>
        <taxon>Colletotrichum</taxon>
        <taxon>Colletotrichum acutatum species complex</taxon>
    </lineage>
</organism>
<sequence length="205" mass="22949">MSQSALFEFAKLASTLGFDTSKIRSLNSLSPDFEIARQASPIAEPPQICKEYGKIGSQIAINQTTYSFLDPAHSVSDLRFGEFVTGNRNRTQSLRPWLNRVAYAGTAEWLTIDVMDQQPSTKGRKITELFLLRSVFKAFLYGPAVHHADDEVQITTVSHHSHCNDDVVPTILMNTEAPMIACWGRFGSDFAIEIVTSAWFDHYSK</sequence>
<protein>
    <submittedName>
        <fullName evidence="1">Uncharacterized protein</fullName>
    </submittedName>
</protein>
<dbReference type="AlphaFoldDB" id="A0A010S1W9"/>
<accession>A0A010S1W9</accession>
<reference evidence="1 2" key="1">
    <citation type="submission" date="2014-02" db="EMBL/GenBank/DDBJ databases">
        <title>The genome sequence of Colletotrichum fioriniae PJ7.</title>
        <authorList>
            <person name="Baroncelli R."/>
            <person name="Thon M.R."/>
        </authorList>
    </citation>
    <scope>NUCLEOTIDE SEQUENCE [LARGE SCALE GENOMIC DNA]</scope>
    <source>
        <strain evidence="1 2">PJ7</strain>
    </source>
</reference>
<comment type="caution">
    <text evidence="1">The sequence shown here is derived from an EMBL/GenBank/DDBJ whole genome shotgun (WGS) entry which is preliminary data.</text>
</comment>
<evidence type="ECO:0000313" key="2">
    <source>
        <dbReference type="Proteomes" id="UP000020467"/>
    </source>
</evidence>
<dbReference type="HOGENOM" id="CLU_1337408_0_0_1"/>
<dbReference type="STRING" id="1445577.A0A010S1W9"/>
<keyword evidence="2" id="KW-1185">Reference proteome</keyword>
<dbReference type="Proteomes" id="UP000020467">
    <property type="component" value="Unassembled WGS sequence"/>
</dbReference>